<comment type="caution">
    <text evidence="4">The sequence shown here is derived from an EMBL/GenBank/DDBJ whole genome shotgun (WGS) entry which is preliminary data.</text>
</comment>
<feature type="compositionally biased region" description="Polar residues" evidence="2">
    <location>
        <begin position="170"/>
        <end position="185"/>
    </location>
</feature>
<dbReference type="EMBL" id="JAAXOP010000002">
    <property type="protein sequence ID" value="NKY49829.1"/>
    <property type="molecule type" value="Genomic_DNA"/>
</dbReference>
<evidence type="ECO:0000313" key="4">
    <source>
        <dbReference type="EMBL" id="NKY49829.1"/>
    </source>
</evidence>
<feature type="transmembrane region" description="Helical" evidence="3">
    <location>
        <begin position="63"/>
        <end position="83"/>
    </location>
</feature>
<organism evidence="4 5">
    <name type="scientific">Nocardia vermiculata</name>
    <dbReference type="NCBI Taxonomy" id="257274"/>
    <lineage>
        <taxon>Bacteria</taxon>
        <taxon>Bacillati</taxon>
        <taxon>Actinomycetota</taxon>
        <taxon>Actinomycetes</taxon>
        <taxon>Mycobacteriales</taxon>
        <taxon>Nocardiaceae</taxon>
        <taxon>Nocardia</taxon>
    </lineage>
</organism>
<proteinExistence type="predicted"/>
<feature type="compositionally biased region" description="Pro residues" evidence="2">
    <location>
        <begin position="233"/>
        <end position="244"/>
    </location>
</feature>
<sequence>MSVRTRVDAPRRAQRSAPRRAYSADRVKSGAAQRAYARRRSRTGDRKLPPLPGRAGALPAGRLPFVAVILALLGCGLLATLVLTTHAAEDSYQLSDSRATNRRLIDERAGLQREVEAADSAPELATRARELGMIPAEDPARLLVAPDGTVTVVGDPKPAEGAPAPPLNTAPASPNALSPELSPTQGERLVPVTTTPAPRTSDGDHTAEVVRAPAAPVPVAPAPAPAPDVSGPAPAPTAPPAQST</sequence>
<evidence type="ECO:0000256" key="2">
    <source>
        <dbReference type="SAM" id="MobiDB-lite"/>
    </source>
</evidence>
<keyword evidence="3" id="KW-0812">Transmembrane</keyword>
<keyword evidence="1" id="KW-0175">Coiled coil</keyword>
<gene>
    <name evidence="4" type="ORF">HGA08_06320</name>
</gene>
<feature type="region of interest" description="Disordered" evidence="2">
    <location>
        <begin position="149"/>
        <end position="244"/>
    </location>
</feature>
<dbReference type="Proteomes" id="UP000565711">
    <property type="component" value="Unassembled WGS sequence"/>
</dbReference>
<dbReference type="AlphaFoldDB" id="A0A846XZW0"/>
<feature type="compositionally biased region" description="Basic and acidic residues" evidence="2">
    <location>
        <begin position="1"/>
        <end position="11"/>
    </location>
</feature>
<name>A0A846XZW0_9NOCA</name>
<reference evidence="4 5" key="1">
    <citation type="submission" date="2020-04" db="EMBL/GenBank/DDBJ databases">
        <title>MicrobeNet Type strains.</title>
        <authorList>
            <person name="Nicholson A.C."/>
        </authorList>
    </citation>
    <scope>NUCLEOTIDE SEQUENCE [LARGE SCALE GENOMIC DNA]</scope>
    <source>
        <strain evidence="4 5">JCM 12354</strain>
    </source>
</reference>
<accession>A0A846XZW0</accession>
<dbReference type="RefSeq" id="WP_168436078.1">
    <property type="nucleotide sequence ID" value="NZ_JAAXOP010000002.1"/>
</dbReference>
<evidence type="ECO:0000313" key="5">
    <source>
        <dbReference type="Proteomes" id="UP000565711"/>
    </source>
</evidence>
<evidence type="ECO:0008006" key="6">
    <source>
        <dbReference type="Google" id="ProtNLM"/>
    </source>
</evidence>
<feature type="region of interest" description="Disordered" evidence="2">
    <location>
        <begin position="1"/>
        <end position="52"/>
    </location>
</feature>
<protein>
    <recommendedName>
        <fullName evidence="6">Cell division protein FtsL</fullName>
    </recommendedName>
</protein>
<keyword evidence="3" id="KW-0472">Membrane</keyword>
<evidence type="ECO:0000256" key="1">
    <source>
        <dbReference type="SAM" id="Coils"/>
    </source>
</evidence>
<keyword evidence="5" id="KW-1185">Reference proteome</keyword>
<evidence type="ECO:0000256" key="3">
    <source>
        <dbReference type="SAM" id="Phobius"/>
    </source>
</evidence>
<feature type="coiled-coil region" evidence="1">
    <location>
        <begin position="94"/>
        <end position="121"/>
    </location>
</feature>
<feature type="compositionally biased region" description="Pro residues" evidence="2">
    <location>
        <begin position="215"/>
        <end position="226"/>
    </location>
</feature>
<feature type="non-terminal residue" evidence="4">
    <location>
        <position position="244"/>
    </location>
</feature>
<keyword evidence="3" id="KW-1133">Transmembrane helix</keyword>